<accession>A0A1I6UHZ2</accession>
<name>A0A1I6UHZ2_9SPHI</name>
<evidence type="ECO:0000313" key="1">
    <source>
        <dbReference type="EMBL" id="SFT01043.1"/>
    </source>
</evidence>
<gene>
    <name evidence="1" type="ORF">SAMN05660206_1097</name>
</gene>
<dbReference type="OrthoDB" id="1115630at2"/>
<dbReference type="Proteomes" id="UP000198785">
    <property type="component" value="Unassembled WGS sequence"/>
</dbReference>
<protein>
    <recommendedName>
        <fullName evidence="3">CarboxypepD_reg-like domain-containing protein</fullName>
    </recommendedName>
</protein>
<evidence type="ECO:0008006" key="3">
    <source>
        <dbReference type="Google" id="ProtNLM"/>
    </source>
</evidence>
<dbReference type="InterPro" id="IPR008969">
    <property type="entry name" value="CarboxyPept-like_regulatory"/>
</dbReference>
<dbReference type="RefSeq" id="WP_093366416.1">
    <property type="nucleotide sequence ID" value="NZ_FOZZ01000009.1"/>
</dbReference>
<dbReference type="STRING" id="683125.SAMN05660206_1097"/>
<reference evidence="1 2" key="1">
    <citation type="submission" date="2016-10" db="EMBL/GenBank/DDBJ databases">
        <authorList>
            <person name="de Groot N.N."/>
        </authorList>
    </citation>
    <scope>NUCLEOTIDE SEQUENCE [LARGE SCALE GENOMIC DNA]</scope>
    <source>
        <strain evidence="1 2">DSM 22789</strain>
    </source>
</reference>
<dbReference type="AlphaFoldDB" id="A0A1I6UHZ2"/>
<dbReference type="EMBL" id="FOZZ01000009">
    <property type="protein sequence ID" value="SFT01043.1"/>
    <property type="molecule type" value="Genomic_DNA"/>
</dbReference>
<keyword evidence="2" id="KW-1185">Reference proteome</keyword>
<evidence type="ECO:0000313" key="2">
    <source>
        <dbReference type="Proteomes" id="UP000198785"/>
    </source>
</evidence>
<sequence>MTGRLRYYIGLFFLILVTTSSQAQQKKLIQFSGLISSVGGELPVPFVTVTNKSHNNHVVAADNEGYFSFVAHPGDTILFTSVGFESLEYVVPQTNSDKFTAKISMKSMVIELPAITPFPWASIEEFNMVFMSLDMSGGDAARIRRNLSPEALAALSAVVPRSAEEIQSFNAMQRHINMSNKAVNQRYANPLLSPFAWGSFINSIVKGDYSRERLKY</sequence>
<organism evidence="1 2">
    <name type="scientific">Sphingobacterium wenxiniae</name>
    <dbReference type="NCBI Taxonomy" id="683125"/>
    <lineage>
        <taxon>Bacteria</taxon>
        <taxon>Pseudomonadati</taxon>
        <taxon>Bacteroidota</taxon>
        <taxon>Sphingobacteriia</taxon>
        <taxon>Sphingobacteriales</taxon>
        <taxon>Sphingobacteriaceae</taxon>
        <taxon>Sphingobacterium</taxon>
    </lineage>
</organism>
<proteinExistence type="predicted"/>
<dbReference type="SUPFAM" id="SSF49464">
    <property type="entry name" value="Carboxypeptidase regulatory domain-like"/>
    <property type="match status" value="1"/>
</dbReference>